<comment type="caution">
    <text evidence="3">The sequence shown here is derived from an EMBL/GenBank/DDBJ whole genome shotgun (WGS) entry which is preliminary data.</text>
</comment>
<protein>
    <submittedName>
        <fullName evidence="3">Uncharacterized protein</fullName>
    </submittedName>
</protein>
<keyword evidence="4" id="KW-1185">Reference proteome</keyword>
<dbReference type="EMBL" id="JAHKKG010000001">
    <property type="protein sequence ID" value="MBU2662307.1"/>
    <property type="molecule type" value="Genomic_DNA"/>
</dbReference>
<evidence type="ECO:0000313" key="3">
    <source>
        <dbReference type="EMBL" id="MBU2662307.1"/>
    </source>
</evidence>
<feature type="transmembrane region" description="Helical" evidence="2">
    <location>
        <begin position="98"/>
        <end position="120"/>
    </location>
</feature>
<keyword evidence="2" id="KW-0812">Transmembrane</keyword>
<dbReference type="Proteomes" id="UP001519654">
    <property type="component" value="Unassembled WGS sequence"/>
</dbReference>
<proteinExistence type="predicted"/>
<name>A0ABS5YFV2_9ACTN</name>
<organism evidence="3 4">
    <name type="scientific">Paractinoplanes bogorensis</name>
    <dbReference type="NCBI Taxonomy" id="1610840"/>
    <lineage>
        <taxon>Bacteria</taxon>
        <taxon>Bacillati</taxon>
        <taxon>Actinomycetota</taxon>
        <taxon>Actinomycetes</taxon>
        <taxon>Micromonosporales</taxon>
        <taxon>Micromonosporaceae</taxon>
        <taxon>Paractinoplanes</taxon>
    </lineage>
</organism>
<feature type="compositionally biased region" description="Polar residues" evidence="1">
    <location>
        <begin position="1"/>
        <end position="14"/>
    </location>
</feature>
<keyword evidence="2" id="KW-1133">Transmembrane helix</keyword>
<sequence length="294" mass="30899">MPTGSPTSGMSASETPYPGGPASGVPASGSPYPGGPASGSPYPGGPISGPPTGSAYGPFHGGDPFGERQEGWTDTPYGFSTPPGRRIEPSPPPARNRLVIGILAGLVAGLLLFGTGGYFVGRATAPNEPKAQQPSLGSFEQNQLTLNRATFAGTALTPIAEGFLPYLTSCTRPRANTGEKARVRCSLDGMSAIFVEYDSVADRDRARAKADTGDAPELTPGVARATEGTTPSGRITGNYLEYAYRLTESGTTRTVSGVWWDDARTPVAGYLLAYWKEGLGEKWEPMRDLWSRYA</sequence>
<keyword evidence="2" id="KW-0472">Membrane</keyword>
<reference evidence="3 4" key="1">
    <citation type="submission" date="2021-06" db="EMBL/GenBank/DDBJ databases">
        <title>Actinoplanes lichenicola sp. nov., and Actinoplanes ovalisporus sp. nov., isolated from lichen in Thailand.</title>
        <authorList>
            <person name="Saeng-In P."/>
            <person name="Kanchanasin P."/>
            <person name="Yuki M."/>
            <person name="Kudo T."/>
            <person name="Ohkuma M."/>
            <person name="Phongsopitanun W."/>
            <person name="Tanasupawat S."/>
        </authorList>
    </citation>
    <scope>NUCLEOTIDE SEQUENCE [LARGE SCALE GENOMIC DNA]</scope>
    <source>
        <strain evidence="3 4">NBRC 110975</strain>
    </source>
</reference>
<feature type="region of interest" description="Disordered" evidence="1">
    <location>
        <begin position="209"/>
        <end position="230"/>
    </location>
</feature>
<gene>
    <name evidence="3" type="ORF">KOI35_02175</name>
</gene>
<evidence type="ECO:0000256" key="2">
    <source>
        <dbReference type="SAM" id="Phobius"/>
    </source>
</evidence>
<evidence type="ECO:0000256" key="1">
    <source>
        <dbReference type="SAM" id="MobiDB-lite"/>
    </source>
</evidence>
<feature type="region of interest" description="Disordered" evidence="1">
    <location>
        <begin position="1"/>
        <end position="92"/>
    </location>
</feature>
<accession>A0ABS5YFV2</accession>
<evidence type="ECO:0000313" key="4">
    <source>
        <dbReference type="Proteomes" id="UP001519654"/>
    </source>
</evidence>